<evidence type="ECO:0000259" key="4">
    <source>
        <dbReference type="Pfam" id="PF08450"/>
    </source>
</evidence>
<sequence length="353" mass="38669">MTPAHRRPSSLMIVLALFWYLGFPLFALSGDSMNPMAASGIRLISLDPRFEHMLSPDTPLEILAEGFTWVEGPVWRSADNTLAFSDIPDNSVFIWKAGKPATRLLYPSGYSGMTRFGGAEPGSNGLTLDATGRLVLCQHGDRRIARLESNGQLTVLADRYQGRRLNSPNDLVYKSNGDLYFTDPPFGLPKQFDDSSKELSFQGVYRLTPQGRLDVIIRDIVAPNGLAFSPDEKRLYVTDVNPKRAAWLVYDVLGDGTVTNGRVFADATPWRKDPYFGPDGIKVDKDGNVWGARPGGINTFGPDGDLLGMIETGMPTSNLNWGEDGSILFITGGSTVYRLKTTTRGAIAQSPLQ</sequence>
<dbReference type="PRINTS" id="PR01790">
    <property type="entry name" value="SMP30FAMILY"/>
</dbReference>
<gene>
    <name evidence="5" type="ORF">PQG83_10385</name>
</gene>
<protein>
    <submittedName>
        <fullName evidence="5">SMP-30/gluconolactonase/LRE family protein</fullName>
    </submittedName>
</protein>
<organism evidence="5 6">
    <name type="scientific">Candidatus Nitrospira neomarina</name>
    <dbReference type="NCBI Taxonomy" id="3020899"/>
    <lineage>
        <taxon>Bacteria</taxon>
        <taxon>Pseudomonadati</taxon>
        <taxon>Nitrospirota</taxon>
        <taxon>Nitrospiria</taxon>
        <taxon>Nitrospirales</taxon>
        <taxon>Nitrospiraceae</taxon>
        <taxon>Nitrospira</taxon>
    </lineage>
</organism>
<feature type="active site" description="Proton donor/acceptor" evidence="2">
    <location>
        <position position="279"/>
    </location>
</feature>
<proteinExistence type="predicted"/>
<evidence type="ECO:0000313" key="6">
    <source>
        <dbReference type="Proteomes" id="UP001302494"/>
    </source>
</evidence>
<feature type="binding site" evidence="3">
    <location>
        <position position="224"/>
    </location>
    <ligand>
        <name>a divalent metal cation</name>
        <dbReference type="ChEBI" id="CHEBI:60240"/>
    </ligand>
</feature>
<dbReference type="InterPro" id="IPR005511">
    <property type="entry name" value="SMP-30"/>
</dbReference>
<dbReference type="EMBL" id="CP116968">
    <property type="protein sequence ID" value="WNM64137.1"/>
    <property type="molecule type" value="Genomic_DNA"/>
</dbReference>
<dbReference type="PANTHER" id="PTHR47572">
    <property type="entry name" value="LIPOPROTEIN-RELATED"/>
    <property type="match status" value="1"/>
</dbReference>
<dbReference type="RefSeq" id="WP_312749099.1">
    <property type="nucleotide sequence ID" value="NZ_CP116968.1"/>
</dbReference>
<evidence type="ECO:0000256" key="2">
    <source>
        <dbReference type="PIRSR" id="PIRSR605511-1"/>
    </source>
</evidence>
<feature type="binding site" evidence="3">
    <location>
        <position position="279"/>
    </location>
    <ligand>
        <name>a divalent metal cation</name>
        <dbReference type="ChEBI" id="CHEBI:60240"/>
    </ligand>
</feature>
<evidence type="ECO:0000256" key="1">
    <source>
        <dbReference type="ARBA" id="ARBA00022801"/>
    </source>
</evidence>
<feature type="domain" description="SMP-30/Gluconolactonase/LRE-like region" evidence="4">
    <location>
        <begin position="70"/>
        <end position="331"/>
    </location>
</feature>
<evidence type="ECO:0000313" key="5">
    <source>
        <dbReference type="EMBL" id="WNM64137.1"/>
    </source>
</evidence>
<dbReference type="KEGG" id="nneo:PQG83_10385"/>
<keyword evidence="1" id="KW-0378">Hydrolase</keyword>
<comment type="cofactor">
    <cofactor evidence="3">
        <name>Zn(2+)</name>
        <dbReference type="ChEBI" id="CHEBI:29105"/>
    </cofactor>
    <text evidence="3">Binds 1 divalent metal cation per subunit.</text>
</comment>
<keyword evidence="3" id="KW-0862">Zinc</keyword>
<dbReference type="InterPro" id="IPR051262">
    <property type="entry name" value="SMP-30/CGR1_Lactonase"/>
</dbReference>
<name>A0AA96JXN0_9BACT</name>
<accession>A0AA96JXN0</accession>
<dbReference type="Proteomes" id="UP001302494">
    <property type="component" value="Chromosome"/>
</dbReference>
<dbReference type="Gene3D" id="2.120.10.30">
    <property type="entry name" value="TolB, C-terminal domain"/>
    <property type="match status" value="1"/>
</dbReference>
<dbReference type="Pfam" id="PF08450">
    <property type="entry name" value="SGL"/>
    <property type="match status" value="1"/>
</dbReference>
<feature type="binding site" evidence="3">
    <location>
        <position position="71"/>
    </location>
    <ligand>
        <name>a divalent metal cation</name>
        <dbReference type="ChEBI" id="CHEBI:60240"/>
    </ligand>
</feature>
<dbReference type="InterPro" id="IPR013658">
    <property type="entry name" value="SGL"/>
</dbReference>
<evidence type="ECO:0000256" key="3">
    <source>
        <dbReference type="PIRSR" id="PIRSR605511-2"/>
    </source>
</evidence>
<dbReference type="GO" id="GO:0046872">
    <property type="term" value="F:metal ion binding"/>
    <property type="evidence" value="ECO:0007669"/>
    <property type="project" value="UniProtKB-KW"/>
</dbReference>
<keyword evidence="6" id="KW-1185">Reference proteome</keyword>
<dbReference type="SUPFAM" id="SSF63829">
    <property type="entry name" value="Calcium-dependent phosphotriesterase"/>
    <property type="match status" value="1"/>
</dbReference>
<dbReference type="InterPro" id="IPR011042">
    <property type="entry name" value="6-blade_b-propeller_TolB-like"/>
</dbReference>
<dbReference type="PANTHER" id="PTHR47572:SF4">
    <property type="entry name" value="LACTONASE DRP35"/>
    <property type="match status" value="1"/>
</dbReference>
<keyword evidence="3" id="KW-0479">Metal-binding</keyword>
<dbReference type="AlphaFoldDB" id="A0AA96JXN0"/>
<dbReference type="GO" id="GO:0016787">
    <property type="term" value="F:hydrolase activity"/>
    <property type="evidence" value="ECO:0007669"/>
    <property type="project" value="UniProtKB-KW"/>
</dbReference>
<feature type="binding site" evidence="3">
    <location>
        <position position="169"/>
    </location>
    <ligand>
        <name>substrate</name>
    </ligand>
</feature>
<reference evidence="5 6" key="1">
    <citation type="submission" date="2023-01" db="EMBL/GenBank/DDBJ databases">
        <title>Cultivation and genomic characterization of new, ubiquitous marine nitrite-oxidizing bacteria from the Nitrospirales.</title>
        <authorList>
            <person name="Mueller A.J."/>
            <person name="Daebeler A."/>
            <person name="Herbold C.W."/>
            <person name="Kirkegaard R.H."/>
            <person name="Daims H."/>
        </authorList>
    </citation>
    <scope>NUCLEOTIDE SEQUENCE [LARGE SCALE GENOMIC DNA]</scope>
    <source>
        <strain evidence="5 6">DK</strain>
    </source>
</reference>